<reference evidence="2" key="2">
    <citation type="submission" date="2023-05" db="EMBL/GenBank/DDBJ databases">
        <authorList>
            <consortium name="Lawrence Berkeley National Laboratory"/>
            <person name="Steindorff A."/>
            <person name="Hensen N."/>
            <person name="Bonometti L."/>
            <person name="Westerberg I."/>
            <person name="Brannstrom I.O."/>
            <person name="Guillou S."/>
            <person name="Cros-Aarteil S."/>
            <person name="Calhoun S."/>
            <person name="Haridas S."/>
            <person name="Kuo A."/>
            <person name="Mondo S."/>
            <person name="Pangilinan J."/>
            <person name="Riley R."/>
            <person name="Labutti K."/>
            <person name="Andreopoulos B."/>
            <person name="Lipzen A."/>
            <person name="Chen C."/>
            <person name="Yanf M."/>
            <person name="Daum C."/>
            <person name="Ng V."/>
            <person name="Clum A."/>
            <person name="Ohm R."/>
            <person name="Martin F."/>
            <person name="Silar P."/>
            <person name="Natvig D."/>
            <person name="Lalanne C."/>
            <person name="Gautier V."/>
            <person name="Ament-Velasquez S.L."/>
            <person name="Kruys A."/>
            <person name="Hutchinson M.I."/>
            <person name="Powell A.J."/>
            <person name="Barry K."/>
            <person name="Miller A.N."/>
            <person name="Grigoriev I.V."/>
            <person name="Debuchy R."/>
            <person name="Gladieux P."/>
            <person name="Thoren M.H."/>
            <person name="Johannesson H."/>
        </authorList>
    </citation>
    <scope>NUCLEOTIDE SEQUENCE</scope>
    <source>
        <strain evidence="2">PSN309</strain>
    </source>
</reference>
<reference evidence="2" key="1">
    <citation type="journal article" date="2023" name="Mol. Phylogenet. Evol.">
        <title>Genome-scale phylogeny and comparative genomics of the fungal order Sordariales.</title>
        <authorList>
            <person name="Hensen N."/>
            <person name="Bonometti L."/>
            <person name="Westerberg I."/>
            <person name="Brannstrom I.O."/>
            <person name="Guillou S."/>
            <person name="Cros-Aarteil S."/>
            <person name="Calhoun S."/>
            <person name="Haridas S."/>
            <person name="Kuo A."/>
            <person name="Mondo S."/>
            <person name="Pangilinan J."/>
            <person name="Riley R."/>
            <person name="LaButti K."/>
            <person name="Andreopoulos B."/>
            <person name="Lipzen A."/>
            <person name="Chen C."/>
            <person name="Yan M."/>
            <person name="Daum C."/>
            <person name="Ng V."/>
            <person name="Clum A."/>
            <person name="Steindorff A."/>
            <person name="Ohm R.A."/>
            <person name="Martin F."/>
            <person name="Silar P."/>
            <person name="Natvig D.O."/>
            <person name="Lalanne C."/>
            <person name="Gautier V."/>
            <person name="Ament-Velasquez S.L."/>
            <person name="Kruys A."/>
            <person name="Hutchinson M.I."/>
            <person name="Powell A.J."/>
            <person name="Barry K."/>
            <person name="Miller A.N."/>
            <person name="Grigoriev I.V."/>
            <person name="Debuchy R."/>
            <person name="Gladieux P."/>
            <person name="Hiltunen Thoren M."/>
            <person name="Johannesson H."/>
        </authorList>
    </citation>
    <scope>NUCLEOTIDE SEQUENCE</scope>
    <source>
        <strain evidence="2">PSN309</strain>
    </source>
</reference>
<dbReference type="AlphaFoldDB" id="A0AAN6WN24"/>
<evidence type="ECO:0000256" key="1">
    <source>
        <dbReference type="SAM" id="MobiDB-lite"/>
    </source>
</evidence>
<accession>A0AAN6WN24</accession>
<feature type="compositionally biased region" description="Basic and acidic residues" evidence="1">
    <location>
        <begin position="183"/>
        <end position="192"/>
    </location>
</feature>
<feature type="compositionally biased region" description="Basic residues" evidence="1">
    <location>
        <begin position="527"/>
        <end position="538"/>
    </location>
</feature>
<feature type="compositionally biased region" description="Polar residues" evidence="1">
    <location>
        <begin position="439"/>
        <end position="456"/>
    </location>
</feature>
<feature type="compositionally biased region" description="Low complexity" evidence="1">
    <location>
        <begin position="30"/>
        <end position="49"/>
    </location>
</feature>
<protein>
    <submittedName>
        <fullName evidence="2">Uncharacterized protein</fullName>
    </submittedName>
</protein>
<organism evidence="2 3">
    <name type="scientific">Podospora australis</name>
    <dbReference type="NCBI Taxonomy" id="1536484"/>
    <lineage>
        <taxon>Eukaryota</taxon>
        <taxon>Fungi</taxon>
        <taxon>Dikarya</taxon>
        <taxon>Ascomycota</taxon>
        <taxon>Pezizomycotina</taxon>
        <taxon>Sordariomycetes</taxon>
        <taxon>Sordariomycetidae</taxon>
        <taxon>Sordariales</taxon>
        <taxon>Podosporaceae</taxon>
        <taxon>Podospora</taxon>
    </lineage>
</organism>
<feature type="compositionally biased region" description="Basic and acidic residues" evidence="1">
    <location>
        <begin position="207"/>
        <end position="227"/>
    </location>
</feature>
<keyword evidence="3" id="KW-1185">Reference proteome</keyword>
<sequence length="570" mass="61917">MSPPADDSPKPSSSPSSSRLRLNPAAQSFQPPQLTLQPLQAPSGQAQQAPPHPAAFSVAPSTSGPPIYPNYQGPFYRSPYPVYQNPFYHPAYPSYQNPLFTSPHPNTGFSHTPFGSYPVAPGALLPASGQAQPGFHYPHQASGYHSSQAVGHQQPQPKTELDPVKQRSQHGSSSFPIAPSASESHHSQKKLEPSGFGAVADDENVYDDNHNEGRPGIDGIDTQKDDVSLSQQRSAHPQKGQGLQKNRDSRITSSDDEDKPLRISRSTSRAMTVAFGSFKQLEKAMAERMTPHQLASQLMMAIVDARTRFKNLSTDIQARNIDLYEDIIAIGDDLCTICQEFEKKKAKAAKTRKGRDESEKKESISSHVLNNLATAHKDAVLGIMQDLDELYQLMIPSLAKVPYPGDEEAKRHPTQKVKEQDIHLESSASPDHNDDTEADPSQWTKPGAAQCNTDQIKGSQPTTAALINAQLEAVKSMSGVKSKNKQADLEKNQSARSRPQKPASGANTASASPPVIGSSEPSESSNKKHNTRSNQRNKRPQDRDPMLQLTDEPSKKKGGASSKSSRGKGA</sequence>
<dbReference type="EMBL" id="MU864459">
    <property type="protein sequence ID" value="KAK4185163.1"/>
    <property type="molecule type" value="Genomic_DNA"/>
</dbReference>
<feature type="compositionally biased region" description="Basic and acidic residues" evidence="1">
    <location>
        <begin position="407"/>
        <end position="424"/>
    </location>
</feature>
<dbReference type="Proteomes" id="UP001302126">
    <property type="component" value="Unassembled WGS sequence"/>
</dbReference>
<evidence type="ECO:0000313" key="3">
    <source>
        <dbReference type="Proteomes" id="UP001302126"/>
    </source>
</evidence>
<gene>
    <name evidence="2" type="ORF">QBC35DRAFT_454520</name>
</gene>
<name>A0AAN6WN24_9PEZI</name>
<proteinExistence type="predicted"/>
<feature type="region of interest" description="Disordered" evidence="1">
    <location>
        <begin position="404"/>
        <end position="456"/>
    </location>
</feature>
<comment type="caution">
    <text evidence="2">The sequence shown here is derived from an EMBL/GenBank/DDBJ whole genome shotgun (WGS) entry which is preliminary data.</text>
</comment>
<feature type="region of interest" description="Disordered" evidence="1">
    <location>
        <begin position="129"/>
        <end position="265"/>
    </location>
</feature>
<feature type="region of interest" description="Disordered" evidence="1">
    <location>
        <begin position="1"/>
        <end position="71"/>
    </location>
</feature>
<evidence type="ECO:0000313" key="2">
    <source>
        <dbReference type="EMBL" id="KAK4185163.1"/>
    </source>
</evidence>
<feature type="region of interest" description="Disordered" evidence="1">
    <location>
        <begin position="477"/>
        <end position="570"/>
    </location>
</feature>
<feature type="compositionally biased region" description="Polar residues" evidence="1">
    <location>
        <begin position="143"/>
        <end position="157"/>
    </location>
</feature>